<evidence type="ECO:0000313" key="2">
    <source>
        <dbReference type="Proteomes" id="UP000199062"/>
    </source>
</evidence>
<accession>A0A1I6LWB5</accession>
<dbReference type="Proteomes" id="UP000199062">
    <property type="component" value="Unassembled WGS sequence"/>
</dbReference>
<organism evidence="1 2">
    <name type="scientific">Halomicrobium zhouii</name>
    <dbReference type="NCBI Taxonomy" id="767519"/>
    <lineage>
        <taxon>Archaea</taxon>
        <taxon>Methanobacteriati</taxon>
        <taxon>Methanobacteriota</taxon>
        <taxon>Stenosarchaea group</taxon>
        <taxon>Halobacteria</taxon>
        <taxon>Halobacteriales</taxon>
        <taxon>Haloarculaceae</taxon>
        <taxon>Halomicrobium</taxon>
    </lineage>
</organism>
<gene>
    <name evidence="1" type="ORF">SAMN05216559_3278</name>
</gene>
<dbReference type="OrthoDB" id="239966at2157"/>
<keyword evidence="2" id="KW-1185">Reference proteome</keyword>
<dbReference type="AlphaFoldDB" id="A0A1I6LWB5"/>
<dbReference type="EMBL" id="FOZK01000003">
    <property type="protein sequence ID" value="SFS07729.1"/>
    <property type="molecule type" value="Genomic_DNA"/>
</dbReference>
<proteinExistence type="predicted"/>
<reference evidence="1 2" key="1">
    <citation type="submission" date="2016-10" db="EMBL/GenBank/DDBJ databases">
        <authorList>
            <person name="de Groot N.N."/>
        </authorList>
    </citation>
    <scope>NUCLEOTIDE SEQUENCE [LARGE SCALE GENOMIC DNA]</scope>
    <source>
        <strain evidence="1 2">CGMCC 1.10457</strain>
    </source>
</reference>
<name>A0A1I6LWB5_9EURY</name>
<evidence type="ECO:0000313" key="1">
    <source>
        <dbReference type="EMBL" id="SFS07729.1"/>
    </source>
</evidence>
<sequence length="104" mass="10706">MSLQATTPVDASVDVSLRVPRGEAGNLESGVADVLANVDGVTAVTVERVTSVRPTWTDIRVDADARLTAEVPADADDRPATVEATLEDGFGVTDVNGLVVDGGE</sequence>
<protein>
    <submittedName>
        <fullName evidence="1">Uncharacterized protein</fullName>
    </submittedName>
</protein>
<dbReference type="RefSeq" id="WP_089817662.1">
    <property type="nucleotide sequence ID" value="NZ_FOZK01000003.1"/>
</dbReference>